<dbReference type="Pfam" id="PF07947">
    <property type="entry name" value="YhhN"/>
    <property type="match status" value="1"/>
</dbReference>
<name>A0A7Y0FXG7_9HYPH</name>
<dbReference type="GO" id="GO:0016787">
    <property type="term" value="F:hydrolase activity"/>
    <property type="evidence" value="ECO:0007669"/>
    <property type="project" value="TreeGrafter"/>
</dbReference>
<dbReference type="EMBL" id="JABBGK010000003">
    <property type="protein sequence ID" value="NML75886.1"/>
    <property type="molecule type" value="Genomic_DNA"/>
</dbReference>
<comment type="subcellular location">
    <subcellularLocation>
        <location evidence="1">Membrane</location>
        <topology evidence="1">Multi-pass membrane protein</topology>
    </subcellularLocation>
</comment>
<gene>
    <name evidence="7" type="ORF">HHL25_17275</name>
</gene>
<evidence type="ECO:0000256" key="3">
    <source>
        <dbReference type="ARBA" id="ARBA00022692"/>
    </source>
</evidence>
<keyword evidence="5 6" id="KW-0472">Membrane</keyword>
<evidence type="ECO:0000256" key="1">
    <source>
        <dbReference type="ARBA" id="ARBA00004141"/>
    </source>
</evidence>
<evidence type="ECO:0000256" key="2">
    <source>
        <dbReference type="ARBA" id="ARBA00007375"/>
    </source>
</evidence>
<keyword evidence="4 6" id="KW-1133">Transmembrane helix</keyword>
<dbReference type="PANTHER" id="PTHR31885:SF6">
    <property type="entry name" value="GH04784P"/>
    <property type="match status" value="1"/>
</dbReference>
<comment type="similarity">
    <text evidence="2">Belongs to the TMEM86 family.</text>
</comment>
<feature type="transmembrane region" description="Helical" evidence="6">
    <location>
        <begin position="44"/>
        <end position="65"/>
    </location>
</feature>
<feature type="transmembrane region" description="Helical" evidence="6">
    <location>
        <begin position="108"/>
        <end position="129"/>
    </location>
</feature>
<feature type="transmembrane region" description="Helical" evidence="6">
    <location>
        <begin position="141"/>
        <end position="170"/>
    </location>
</feature>
<evidence type="ECO:0000256" key="6">
    <source>
        <dbReference type="SAM" id="Phobius"/>
    </source>
</evidence>
<comment type="caution">
    <text evidence="7">The sequence shown here is derived from an EMBL/GenBank/DDBJ whole genome shotgun (WGS) entry which is preliminary data.</text>
</comment>
<feature type="transmembrane region" description="Helical" evidence="6">
    <location>
        <begin position="6"/>
        <end position="23"/>
    </location>
</feature>
<evidence type="ECO:0000256" key="4">
    <source>
        <dbReference type="ARBA" id="ARBA00022989"/>
    </source>
</evidence>
<dbReference type="PANTHER" id="PTHR31885">
    <property type="entry name" value="GH04784P"/>
    <property type="match status" value="1"/>
</dbReference>
<evidence type="ECO:0000256" key="5">
    <source>
        <dbReference type="ARBA" id="ARBA00023136"/>
    </source>
</evidence>
<accession>A0A7Y0FXG7</accession>
<dbReference type="AlphaFoldDB" id="A0A7Y0FXG7"/>
<proteinExistence type="inferred from homology"/>
<dbReference type="RefSeq" id="WP_169593872.1">
    <property type="nucleotide sequence ID" value="NZ_JABBGK010000003.1"/>
</dbReference>
<dbReference type="Proteomes" id="UP000541470">
    <property type="component" value="Unassembled WGS sequence"/>
</dbReference>
<protein>
    <submittedName>
        <fullName evidence="7">Lysoplasmalogenase</fullName>
    </submittedName>
</protein>
<feature type="transmembrane region" description="Helical" evidence="6">
    <location>
        <begin position="77"/>
        <end position="96"/>
    </location>
</feature>
<sequence>MEAAATIVLSIAVLVGLSYFLILNKPPSHRRAFWKTLPVSLLALYALVMEAPHLMVAGLALSALGDAFLAYEGERNFIGGLASFLLAHLAYGALFYQIGDVGLVTAEAWRMVAAVVAVLLAGALVGFLWRAAGELAPAVLAYASAIAGMAVLSLGVSSVAVFAGALLFMSSDAVLAVETFKMTKDHPLRRLAARYVWASYFGSQVVLTLSVVAIAS</sequence>
<dbReference type="GO" id="GO:0016020">
    <property type="term" value="C:membrane"/>
    <property type="evidence" value="ECO:0007669"/>
    <property type="project" value="UniProtKB-SubCell"/>
</dbReference>
<dbReference type="InterPro" id="IPR012506">
    <property type="entry name" value="TMEM86B-like"/>
</dbReference>
<evidence type="ECO:0000313" key="8">
    <source>
        <dbReference type="Proteomes" id="UP000541470"/>
    </source>
</evidence>
<feature type="transmembrane region" description="Helical" evidence="6">
    <location>
        <begin position="191"/>
        <end position="215"/>
    </location>
</feature>
<organism evidence="7 8">
    <name type="scientific">Rhizobium terricola</name>
    <dbReference type="NCBI Taxonomy" id="2728849"/>
    <lineage>
        <taxon>Bacteria</taxon>
        <taxon>Pseudomonadati</taxon>
        <taxon>Pseudomonadota</taxon>
        <taxon>Alphaproteobacteria</taxon>
        <taxon>Hyphomicrobiales</taxon>
        <taxon>Rhizobiaceae</taxon>
        <taxon>Rhizobium/Agrobacterium group</taxon>
        <taxon>Rhizobium</taxon>
    </lineage>
</organism>
<keyword evidence="8" id="KW-1185">Reference proteome</keyword>
<evidence type="ECO:0000313" key="7">
    <source>
        <dbReference type="EMBL" id="NML75886.1"/>
    </source>
</evidence>
<keyword evidence="3 6" id="KW-0812">Transmembrane</keyword>
<reference evidence="7 8" key="1">
    <citation type="submission" date="2020-04" db="EMBL/GenBank/DDBJ databases">
        <title>Rhizobium sp. S-51 isolated from soil.</title>
        <authorList>
            <person name="Dahal R.H."/>
        </authorList>
    </citation>
    <scope>NUCLEOTIDE SEQUENCE [LARGE SCALE GENOMIC DNA]</scope>
    <source>
        <strain evidence="7 8">S-51</strain>
    </source>
</reference>